<proteinExistence type="inferred from homology"/>
<dbReference type="CDD" id="cd05466">
    <property type="entry name" value="PBP2_LTTR_substrate"/>
    <property type="match status" value="1"/>
</dbReference>
<dbReference type="GO" id="GO:0032993">
    <property type="term" value="C:protein-DNA complex"/>
    <property type="evidence" value="ECO:0007669"/>
    <property type="project" value="TreeGrafter"/>
</dbReference>
<sequence>MEMHQVRYFVALCETLNFTRAAAACHVAQPSLTKAIRKLEDELGGPLFSRERGLTHLTDLGRLMRPHLEAMLDASEAARAAAEGFRTLDRANLRIGAMCTIGPTRLIGFFKSFRARVPSATLNIHDAPGTRLAEMLLAGDLDAALIALPKYPERFETQPLYDERYVVAFRPGHRFEAMDRVPLRELNAEDYLNRVNCEYPEYFAALGIPDPAADCRVRYETEREDWIQAMILAGLGCCVTPEFLPMIPGVATRPLVEPEISRTVVLATVAGRRHSPALRAFVALARRHDWN</sequence>
<dbReference type="AlphaFoldDB" id="A0A212JCJ8"/>
<dbReference type="GO" id="GO:0003677">
    <property type="term" value="F:DNA binding"/>
    <property type="evidence" value="ECO:0007669"/>
    <property type="project" value="UniProtKB-KW"/>
</dbReference>
<keyword evidence="3" id="KW-0238">DNA-binding</keyword>
<gene>
    <name evidence="6" type="ORF">KL86APRO_10847</name>
</gene>
<keyword evidence="2" id="KW-0805">Transcription regulation</keyword>
<dbReference type="Pfam" id="PF00126">
    <property type="entry name" value="HTH_1"/>
    <property type="match status" value="1"/>
</dbReference>
<dbReference type="Gene3D" id="3.40.190.10">
    <property type="entry name" value="Periplasmic binding protein-like II"/>
    <property type="match status" value="2"/>
</dbReference>
<comment type="similarity">
    <text evidence="1">Belongs to the LysR transcriptional regulatory family.</text>
</comment>
<dbReference type="PRINTS" id="PR00039">
    <property type="entry name" value="HTHLYSR"/>
</dbReference>
<dbReference type="FunFam" id="1.10.10.10:FF:000001">
    <property type="entry name" value="LysR family transcriptional regulator"/>
    <property type="match status" value="1"/>
</dbReference>
<dbReference type="GO" id="GO:0003700">
    <property type="term" value="F:DNA-binding transcription factor activity"/>
    <property type="evidence" value="ECO:0007669"/>
    <property type="project" value="InterPro"/>
</dbReference>
<dbReference type="InterPro" id="IPR005119">
    <property type="entry name" value="LysR_subst-bd"/>
</dbReference>
<dbReference type="EMBL" id="FLUO01000001">
    <property type="protein sequence ID" value="SBV97129.1"/>
    <property type="molecule type" value="Genomic_DNA"/>
</dbReference>
<evidence type="ECO:0000256" key="1">
    <source>
        <dbReference type="ARBA" id="ARBA00009437"/>
    </source>
</evidence>
<evidence type="ECO:0000256" key="4">
    <source>
        <dbReference type="ARBA" id="ARBA00023163"/>
    </source>
</evidence>
<evidence type="ECO:0000313" key="6">
    <source>
        <dbReference type="EMBL" id="SBV97129.1"/>
    </source>
</evidence>
<reference evidence="6" key="1">
    <citation type="submission" date="2016-04" db="EMBL/GenBank/DDBJ databases">
        <authorList>
            <person name="Evans L.H."/>
            <person name="Alamgir A."/>
            <person name="Owens N."/>
            <person name="Weber N.D."/>
            <person name="Virtaneva K."/>
            <person name="Barbian K."/>
            <person name="Babar A."/>
            <person name="Rosenke K."/>
        </authorList>
    </citation>
    <scope>NUCLEOTIDE SEQUENCE</scope>
    <source>
        <strain evidence="6">86</strain>
    </source>
</reference>
<evidence type="ECO:0000259" key="5">
    <source>
        <dbReference type="PROSITE" id="PS50931"/>
    </source>
</evidence>
<organism evidence="6">
    <name type="scientific">uncultured Alphaproteobacteria bacterium</name>
    <dbReference type="NCBI Taxonomy" id="91750"/>
    <lineage>
        <taxon>Bacteria</taxon>
        <taxon>Pseudomonadati</taxon>
        <taxon>Pseudomonadota</taxon>
        <taxon>Alphaproteobacteria</taxon>
        <taxon>environmental samples</taxon>
    </lineage>
</organism>
<dbReference type="InterPro" id="IPR000847">
    <property type="entry name" value="LysR_HTH_N"/>
</dbReference>
<name>A0A212JCJ8_9PROT</name>
<dbReference type="Gene3D" id="1.10.10.10">
    <property type="entry name" value="Winged helix-like DNA-binding domain superfamily/Winged helix DNA-binding domain"/>
    <property type="match status" value="1"/>
</dbReference>
<dbReference type="Pfam" id="PF03466">
    <property type="entry name" value="LysR_substrate"/>
    <property type="match status" value="1"/>
</dbReference>
<dbReference type="InterPro" id="IPR036390">
    <property type="entry name" value="WH_DNA-bd_sf"/>
</dbReference>
<dbReference type="SUPFAM" id="SSF46785">
    <property type="entry name" value="Winged helix' DNA-binding domain"/>
    <property type="match status" value="1"/>
</dbReference>
<dbReference type="PANTHER" id="PTHR30346">
    <property type="entry name" value="TRANSCRIPTIONAL DUAL REGULATOR HCAR-RELATED"/>
    <property type="match status" value="1"/>
</dbReference>
<dbReference type="SUPFAM" id="SSF53850">
    <property type="entry name" value="Periplasmic binding protein-like II"/>
    <property type="match status" value="1"/>
</dbReference>
<evidence type="ECO:0000256" key="2">
    <source>
        <dbReference type="ARBA" id="ARBA00023015"/>
    </source>
</evidence>
<keyword evidence="4" id="KW-0804">Transcription</keyword>
<accession>A0A212JCJ8</accession>
<feature type="domain" description="HTH lysR-type" evidence="5">
    <location>
        <begin position="1"/>
        <end position="58"/>
    </location>
</feature>
<protein>
    <submittedName>
        <fullName evidence="6">Transcriptional regulator, LysR family</fullName>
    </submittedName>
</protein>
<evidence type="ECO:0000256" key="3">
    <source>
        <dbReference type="ARBA" id="ARBA00023125"/>
    </source>
</evidence>
<dbReference type="PANTHER" id="PTHR30346:SF28">
    <property type="entry name" value="HTH-TYPE TRANSCRIPTIONAL REGULATOR CYNR"/>
    <property type="match status" value="1"/>
</dbReference>
<dbReference type="PROSITE" id="PS50931">
    <property type="entry name" value="HTH_LYSR"/>
    <property type="match status" value="1"/>
</dbReference>
<dbReference type="InterPro" id="IPR036388">
    <property type="entry name" value="WH-like_DNA-bd_sf"/>
</dbReference>